<name>A0A5C6ZKV8_9FLAO</name>
<dbReference type="InterPro" id="IPR035965">
    <property type="entry name" value="PAS-like_dom_sf"/>
</dbReference>
<reference evidence="2 3" key="1">
    <citation type="submission" date="2019-08" db="EMBL/GenBank/DDBJ databases">
        <title>Genomes of Subsaximicrobium wynnwilliamsii strains.</title>
        <authorList>
            <person name="Bowman J.P."/>
        </authorList>
    </citation>
    <scope>NUCLEOTIDE SEQUENCE [LARGE SCALE GENOMIC DNA]</scope>
    <source>
        <strain evidence="2 3">2-80-2</strain>
    </source>
</reference>
<dbReference type="Pfam" id="PF13426">
    <property type="entry name" value="PAS_9"/>
    <property type="match status" value="1"/>
</dbReference>
<dbReference type="OrthoDB" id="5760647at2"/>
<comment type="caution">
    <text evidence="2">The sequence shown here is derived from an EMBL/GenBank/DDBJ whole genome shotgun (WGS) entry which is preliminary data.</text>
</comment>
<evidence type="ECO:0000313" key="3">
    <source>
        <dbReference type="Proteomes" id="UP000321578"/>
    </source>
</evidence>
<feature type="domain" description="PAS" evidence="1">
    <location>
        <begin position="83"/>
        <end position="170"/>
    </location>
</feature>
<dbReference type="Gene3D" id="3.30.450.20">
    <property type="entry name" value="PAS domain"/>
    <property type="match status" value="1"/>
</dbReference>
<dbReference type="SUPFAM" id="SSF55785">
    <property type="entry name" value="PYP-like sensor domain (PAS domain)"/>
    <property type="match status" value="1"/>
</dbReference>
<accession>A0A5C6ZKV8</accession>
<dbReference type="AlphaFoldDB" id="A0A5C6ZKV8"/>
<dbReference type="InterPro" id="IPR000014">
    <property type="entry name" value="PAS"/>
</dbReference>
<dbReference type="EMBL" id="VORO01000003">
    <property type="protein sequence ID" value="TXD90646.1"/>
    <property type="molecule type" value="Genomic_DNA"/>
</dbReference>
<dbReference type="Proteomes" id="UP000321578">
    <property type="component" value="Unassembled WGS sequence"/>
</dbReference>
<protein>
    <submittedName>
        <fullName evidence="2">PAS domain-containing protein</fullName>
    </submittedName>
</protein>
<dbReference type="NCBIfam" id="TIGR00229">
    <property type="entry name" value="sensory_box"/>
    <property type="match status" value="1"/>
</dbReference>
<sequence>MMGLDVYLSTLNEDEYDHAETAITPQNLQTMPLLSWDIFSTGHFDKLKNLNRAEDIAKVMALGKKFKWTNDLNEIFHEEDFEALVLTDLHQKIVWVNNGFTEMTGFIKSEALKNTPRFLQGPKTNVQIKDRFRKKLLKDEPFAEVITNYKKNKTEYACEVKIFPLYNEKTIHYLALEKQVG</sequence>
<evidence type="ECO:0000313" key="2">
    <source>
        <dbReference type="EMBL" id="TXD90646.1"/>
    </source>
</evidence>
<keyword evidence="3" id="KW-1185">Reference proteome</keyword>
<dbReference type="CDD" id="cd00130">
    <property type="entry name" value="PAS"/>
    <property type="match status" value="1"/>
</dbReference>
<gene>
    <name evidence="2" type="ORF">ESY86_03095</name>
</gene>
<proteinExistence type="predicted"/>
<organism evidence="2 3">
    <name type="scientific">Subsaximicrobium wynnwilliamsii</name>
    <dbReference type="NCBI Taxonomy" id="291179"/>
    <lineage>
        <taxon>Bacteria</taxon>
        <taxon>Pseudomonadati</taxon>
        <taxon>Bacteroidota</taxon>
        <taxon>Flavobacteriia</taxon>
        <taxon>Flavobacteriales</taxon>
        <taxon>Flavobacteriaceae</taxon>
        <taxon>Subsaximicrobium</taxon>
    </lineage>
</organism>
<evidence type="ECO:0000259" key="1">
    <source>
        <dbReference type="Pfam" id="PF13426"/>
    </source>
</evidence>